<reference evidence="2" key="1">
    <citation type="submission" date="2019-08" db="EMBL/GenBank/DDBJ databases">
        <title>Complete genome sequence of a mangrove-derived Streptomyces xiamenensis.</title>
        <authorList>
            <person name="Xu J."/>
        </authorList>
    </citation>
    <scope>NUCLEOTIDE SEQUENCE</scope>
    <source>
        <strain evidence="2">318</strain>
    </source>
</reference>
<gene>
    <name evidence="2" type="ORF">SXIM_00400</name>
</gene>
<dbReference type="HOGENOM" id="CLU_3349433_0_0_11"/>
<dbReference type="Proteomes" id="UP000034034">
    <property type="component" value="Chromosome"/>
</dbReference>
<sequence length="37" mass="4200">MARERPMRARDDDPAGEPHGIPSFPWRQADPGCLPLR</sequence>
<protein>
    <submittedName>
        <fullName evidence="2">Uncharacterized protein</fullName>
    </submittedName>
</protein>
<accession>A0A0F7FNN9</accession>
<dbReference type="EMBL" id="CP009922">
    <property type="protein sequence ID" value="AKG41424.1"/>
    <property type="molecule type" value="Genomic_DNA"/>
</dbReference>
<evidence type="ECO:0000313" key="3">
    <source>
        <dbReference type="Proteomes" id="UP000034034"/>
    </source>
</evidence>
<feature type="compositionally biased region" description="Basic and acidic residues" evidence="1">
    <location>
        <begin position="1"/>
        <end position="13"/>
    </location>
</feature>
<keyword evidence="3" id="KW-1185">Reference proteome</keyword>
<feature type="region of interest" description="Disordered" evidence="1">
    <location>
        <begin position="1"/>
        <end position="37"/>
    </location>
</feature>
<proteinExistence type="predicted"/>
<dbReference type="KEGG" id="sxi:SXIM_00400"/>
<organism evidence="2 3">
    <name type="scientific">Streptomyces xiamenensis</name>
    <dbReference type="NCBI Taxonomy" id="408015"/>
    <lineage>
        <taxon>Bacteria</taxon>
        <taxon>Bacillati</taxon>
        <taxon>Actinomycetota</taxon>
        <taxon>Actinomycetes</taxon>
        <taxon>Kitasatosporales</taxon>
        <taxon>Streptomycetaceae</taxon>
        <taxon>Streptomyces</taxon>
    </lineage>
</organism>
<dbReference type="AlphaFoldDB" id="A0A0F7FNN9"/>
<name>A0A0F7FNN9_9ACTN</name>
<evidence type="ECO:0000256" key="1">
    <source>
        <dbReference type="SAM" id="MobiDB-lite"/>
    </source>
</evidence>
<evidence type="ECO:0000313" key="2">
    <source>
        <dbReference type="EMBL" id="AKG41424.1"/>
    </source>
</evidence>